<feature type="transmembrane region" description="Helical" evidence="1">
    <location>
        <begin position="7"/>
        <end position="25"/>
    </location>
</feature>
<evidence type="ECO:0000313" key="5">
    <source>
        <dbReference type="EMBL" id="KAK5574588.1"/>
    </source>
</evidence>
<feature type="domain" description="Stealth protein CR2 conserved region 2" evidence="2">
    <location>
        <begin position="146"/>
        <end position="252"/>
    </location>
</feature>
<sequence>MFQVKKSFIVKTTILILIFFNLFLLNELKKKNISLEANNNNNNNTNNNSDNNNIDYNNNNISNISNNNNNIVNETINEETLYLDFKSKPLILNKKEKEIKDIVMSRECKYVDVVYTWVNGSDPKHQGAKKKARNDPKDIDYYPSQYRDFGTLKYSLRSVRQYAPWVRKIFIITANQIPDWFNIDNSDNVKFIFHEDYFHNKSHLPTFSSNAIESNFWNLPAEVSNCFLFLNDDVFFTRPVNQSTYFDENFNQVVLVSKDKLNPYYKNTKKLDGFTKSLLFTIRAVSSIWNETISKHTPAHGVHVFNRKIWYKIQEEFGSGLEIPSANKFRNFKDFQMTGLYVHYAMKYSNCTVSLTKDVLYVQLNNHQFDEKFEKVKTMKDNFNTVCLNDGLEFINDELIKKVDSFFNESFPTLSPYELETPKSKKVFLFVLVFILISIILKKSKKISIIIEHTKFNFKK</sequence>
<reference evidence="5 6" key="1">
    <citation type="submission" date="2023-11" db="EMBL/GenBank/DDBJ databases">
        <title>Dfirmibasis_genome.</title>
        <authorList>
            <person name="Edelbroek B."/>
            <person name="Kjellin J."/>
            <person name="Jerlstrom-Hultqvist J."/>
            <person name="Soderbom F."/>
        </authorList>
    </citation>
    <scope>NUCLEOTIDE SEQUENCE [LARGE SCALE GENOMIC DNA]</scope>
    <source>
        <strain evidence="5 6">TNS-C-14</strain>
    </source>
</reference>
<dbReference type="PANTHER" id="PTHR47452">
    <property type="entry name" value="PUTATIVE-RELATED"/>
    <property type="match status" value="1"/>
</dbReference>
<dbReference type="InterPro" id="IPR031358">
    <property type="entry name" value="Stealth_CR1"/>
</dbReference>
<gene>
    <name evidence="5" type="ORF">RB653_009841</name>
</gene>
<keyword evidence="1" id="KW-0812">Transmembrane</keyword>
<feature type="domain" description="Stealth protein CR3 conserved region 3" evidence="4">
    <location>
        <begin position="299"/>
        <end position="346"/>
    </location>
</feature>
<dbReference type="Pfam" id="PF17101">
    <property type="entry name" value="Stealth_CR1"/>
    <property type="match status" value="1"/>
</dbReference>
<keyword evidence="6" id="KW-1185">Reference proteome</keyword>
<proteinExistence type="predicted"/>
<dbReference type="InterPro" id="IPR053362">
    <property type="entry name" value="RPS_phosphotransferase_WefF"/>
</dbReference>
<dbReference type="InterPro" id="IPR021520">
    <property type="entry name" value="Stealth_CR2"/>
</dbReference>
<evidence type="ECO:0000313" key="6">
    <source>
        <dbReference type="Proteomes" id="UP001344447"/>
    </source>
</evidence>
<dbReference type="Pfam" id="PF11380">
    <property type="entry name" value="Stealth_CR2"/>
    <property type="match status" value="1"/>
</dbReference>
<dbReference type="GO" id="GO:0016772">
    <property type="term" value="F:transferase activity, transferring phosphorus-containing groups"/>
    <property type="evidence" value="ECO:0007669"/>
    <property type="project" value="InterPro"/>
</dbReference>
<evidence type="ECO:0000256" key="1">
    <source>
        <dbReference type="SAM" id="Phobius"/>
    </source>
</evidence>
<evidence type="ECO:0000259" key="4">
    <source>
        <dbReference type="Pfam" id="PF17102"/>
    </source>
</evidence>
<keyword evidence="1" id="KW-1133">Transmembrane helix</keyword>
<organism evidence="5 6">
    <name type="scientific">Dictyostelium firmibasis</name>
    <dbReference type="NCBI Taxonomy" id="79012"/>
    <lineage>
        <taxon>Eukaryota</taxon>
        <taxon>Amoebozoa</taxon>
        <taxon>Evosea</taxon>
        <taxon>Eumycetozoa</taxon>
        <taxon>Dictyostelia</taxon>
        <taxon>Dictyosteliales</taxon>
        <taxon>Dictyosteliaceae</taxon>
        <taxon>Dictyostelium</taxon>
    </lineage>
</organism>
<accession>A0AAN7TSU9</accession>
<evidence type="ECO:0000259" key="2">
    <source>
        <dbReference type="Pfam" id="PF11380"/>
    </source>
</evidence>
<comment type="caution">
    <text evidence="5">The sequence shown here is derived from an EMBL/GenBank/DDBJ whole genome shotgun (WGS) entry which is preliminary data.</text>
</comment>
<dbReference type="PANTHER" id="PTHR47452:SF2">
    <property type="entry name" value="GLYCOSYLTRANSFERASE"/>
    <property type="match status" value="1"/>
</dbReference>
<keyword evidence="1" id="KW-0472">Membrane</keyword>
<protein>
    <recommendedName>
        <fullName evidence="7">Glycosyltransferase</fullName>
    </recommendedName>
</protein>
<evidence type="ECO:0008006" key="7">
    <source>
        <dbReference type="Google" id="ProtNLM"/>
    </source>
</evidence>
<feature type="domain" description="Stealth protein CR1 conserved region 1" evidence="3">
    <location>
        <begin position="110"/>
        <end position="134"/>
    </location>
</feature>
<evidence type="ECO:0000259" key="3">
    <source>
        <dbReference type="Pfam" id="PF17101"/>
    </source>
</evidence>
<feature type="transmembrane region" description="Helical" evidence="1">
    <location>
        <begin position="424"/>
        <end position="441"/>
    </location>
</feature>
<dbReference type="Pfam" id="PF17102">
    <property type="entry name" value="Stealth_CR3"/>
    <property type="match status" value="1"/>
</dbReference>
<dbReference type="AlphaFoldDB" id="A0AAN7TSU9"/>
<dbReference type="InterPro" id="IPR031357">
    <property type="entry name" value="Stealth_CR3"/>
</dbReference>
<dbReference type="Proteomes" id="UP001344447">
    <property type="component" value="Unassembled WGS sequence"/>
</dbReference>
<dbReference type="EMBL" id="JAVFKY010000006">
    <property type="protein sequence ID" value="KAK5574588.1"/>
    <property type="molecule type" value="Genomic_DNA"/>
</dbReference>
<name>A0AAN7TSU9_9MYCE</name>